<reference evidence="2" key="1">
    <citation type="submission" date="2023-07" db="EMBL/GenBank/DDBJ databases">
        <title>Sorghum-associated microbial communities from plants grown in Nebraska, USA.</title>
        <authorList>
            <person name="Schachtman D."/>
        </authorList>
    </citation>
    <scope>NUCLEOTIDE SEQUENCE</scope>
    <source>
        <strain evidence="2">DS1061</strain>
    </source>
</reference>
<gene>
    <name evidence="2" type="ORF">J2793_000072</name>
</gene>
<evidence type="ECO:0000256" key="1">
    <source>
        <dbReference type="SAM" id="MobiDB-lite"/>
    </source>
</evidence>
<evidence type="ECO:0008006" key="4">
    <source>
        <dbReference type="Google" id="ProtNLM"/>
    </source>
</evidence>
<sequence length="472" mass="47615">MVSRANPVAALVPDFNPIAASRAQKRLNNSPERARTTRRPEQPKRLPTYVDAMKLNLSLPLLLLVCAALTACGGGSGGGQAATTPASSSGAASTPVASAPSAASSPSGTAVAQSNTPNVQPIVVTAAPRLTRNMLTTSVTICQPGTDNCATIDNIQVDTGSHGLRILASAVPAGLPLAAITSGAGITGECAVFGGGYAWGAVRSADVRMAGQLAASIAIQLIADPAVPTVPADCAGAGPSMLTLDTLRANGILGVGAFAADCGSACANAALPRWYYGCDAGGACVPAAQPLAQQVVNPVSRFALDNNGVVIDLPAVPDSGALTVSGSMIFGIGTQANNTLGSARVLKGNPQTGYVTTTQGAQTYTQSYLDTGSNGFFYRDTQLPQCGYWYCPSSTQSATATITGTDGAANAVTFSVGNSRVLFASANNAFNNIAGIASSGFGWGLPFFFGRRVYTAIASRATSAGPGPYYAF</sequence>
<dbReference type="InterPro" id="IPR021847">
    <property type="entry name" value="DUF3443"/>
</dbReference>
<feature type="compositionally biased region" description="Low complexity" evidence="1">
    <location>
        <begin position="81"/>
        <end position="112"/>
    </location>
</feature>
<evidence type="ECO:0000313" key="2">
    <source>
        <dbReference type="EMBL" id="MDP9644650.1"/>
    </source>
</evidence>
<proteinExistence type="predicted"/>
<comment type="caution">
    <text evidence="2">The sequence shown here is derived from an EMBL/GenBank/DDBJ whole genome shotgun (WGS) entry which is preliminary data.</text>
</comment>
<accession>A0AB73I3U6</accession>
<evidence type="ECO:0000313" key="3">
    <source>
        <dbReference type="Proteomes" id="UP001229486"/>
    </source>
</evidence>
<dbReference type="Pfam" id="PF11925">
    <property type="entry name" value="DUF3443"/>
    <property type="match status" value="1"/>
</dbReference>
<feature type="region of interest" description="Disordered" evidence="1">
    <location>
        <begin position="21"/>
        <end position="47"/>
    </location>
</feature>
<organism evidence="2 3">
    <name type="scientific">Paraburkholderia caledonica</name>
    <dbReference type="NCBI Taxonomy" id="134536"/>
    <lineage>
        <taxon>Bacteria</taxon>
        <taxon>Pseudomonadati</taxon>
        <taxon>Pseudomonadota</taxon>
        <taxon>Betaproteobacteria</taxon>
        <taxon>Burkholderiales</taxon>
        <taxon>Burkholderiaceae</taxon>
        <taxon>Paraburkholderia</taxon>
    </lineage>
</organism>
<dbReference type="AlphaFoldDB" id="A0AB73I3U6"/>
<protein>
    <recommendedName>
        <fullName evidence="4">DUF3443 domain-containing protein</fullName>
    </recommendedName>
</protein>
<dbReference type="EMBL" id="JAURTK010000001">
    <property type="protein sequence ID" value="MDP9644650.1"/>
    <property type="molecule type" value="Genomic_DNA"/>
</dbReference>
<feature type="compositionally biased region" description="Basic and acidic residues" evidence="1">
    <location>
        <begin position="32"/>
        <end position="44"/>
    </location>
</feature>
<feature type="region of interest" description="Disordered" evidence="1">
    <location>
        <begin position="77"/>
        <end position="115"/>
    </location>
</feature>
<dbReference type="Proteomes" id="UP001229486">
    <property type="component" value="Unassembled WGS sequence"/>
</dbReference>
<name>A0AB73I3U6_9BURK</name>